<comment type="similarity">
    <text evidence="2">Belongs to the EamA transporter family.</text>
</comment>
<dbReference type="Pfam" id="PF00892">
    <property type="entry name" value="EamA"/>
    <property type="match status" value="2"/>
</dbReference>
<dbReference type="EMBL" id="CP022474">
    <property type="protein sequence ID" value="ASN59738.1"/>
    <property type="molecule type" value="Genomic_DNA"/>
</dbReference>
<dbReference type="EMBL" id="CP117683">
    <property type="protein sequence ID" value="WDC91778.1"/>
    <property type="molecule type" value="Genomic_DNA"/>
</dbReference>
<evidence type="ECO:0000256" key="7">
    <source>
        <dbReference type="SAM" id="Phobius"/>
    </source>
</evidence>
<evidence type="ECO:0000256" key="1">
    <source>
        <dbReference type="ARBA" id="ARBA00004651"/>
    </source>
</evidence>
<dbReference type="Proteomes" id="UP000199749">
    <property type="component" value="Chromosome"/>
</dbReference>
<evidence type="ECO:0000256" key="2">
    <source>
        <dbReference type="ARBA" id="ARBA00007362"/>
    </source>
</evidence>
<comment type="subcellular location">
    <subcellularLocation>
        <location evidence="1">Cell membrane</location>
        <topology evidence="1">Multi-pass membrane protein</topology>
    </subcellularLocation>
</comment>
<feature type="transmembrane region" description="Helical" evidence="7">
    <location>
        <begin position="39"/>
        <end position="58"/>
    </location>
</feature>
<name>A0A1X7QJQ6_LATCU</name>
<dbReference type="Proteomes" id="UP001215533">
    <property type="component" value="Chromosome"/>
</dbReference>
<dbReference type="EMBL" id="CP031003">
    <property type="protein sequence ID" value="AXN35538.1"/>
    <property type="molecule type" value="Genomic_DNA"/>
</dbReference>
<feature type="transmembrane region" description="Helical" evidence="7">
    <location>
        <begin position="185"/>
        <end position="209"/>
    </location>
</feature>
<dbReference type="GO" id="GO:0005886">
    <property type="term" value="C:plasma membrane"/>
    <property type="evidence" value="ECO:0007669"/>
    <property type="project" value="UniProtKB-SubCell"/>
</dbReference>
<feature type="transmembrane region" description="Helical" evidence="7">
    <location>
        <begin position="106"/>
        <end position="123"/>
    </location>
</feature>
<reference evidence="9 12" key="1">
    <citation type="submission" date="2017-07" db="EMBL/GenBank/DDBJ databases">
        <title>Lactobacillus curvatus MRS6 whole genome.</title>
        <authorList>
            <person name="Jans C."/>
            <person name="Lagler S."/>
            <person name="Lacroix C."/>
            <person name="Meile L."/>
            <person name="Stevens M.J.A."/>
        </authorList>
    </citation>
    <scope>NUCLEOTIDE SEQUENCE [LARGE SCALE GENOMIC DNA]</scope>
    <source>
        <strain evidence="9 12">MRS6</strain>
    </source>
</reference>
<feature type="transmembrane region" description="Helical" evidence="7">
    <location>
        <begin position="251"/>
        <end position="269"/>
    </location>
</feature>
<evidence type="ECO:0000313" key="9">
    <source>
        <dbReference type="EMBL" id="ASN59738.1"/>
    </source>
</evidence>
<dbReference type="InterPro" id="IPR050638">
    <property type="entry name" value="AA-Vitamin_Transporters"/>
</dbReference>
<evidence type="ECO:0000256" key="3">
    <source>
        <dbReference type="ARBA" id="ARBA00022475"/>
    </source>
</evidence>
<dbReference type="InterPro" id="IPR037185">
    <property type="entry name" value="EmrE-like"/>
</dbReference>
<feature type="transmembrane region" description="Helical" evidence="7">
    <location>
        <begin position="9"/>
        <end position="27"/>
    </location>
</feature>
<dbReference type="PANTHER" id="PTHR32322">
    <property type="entry name" value="INNER MEMBRANE TRANSPORTER"/>
    <property type="match status" value="1"/>
</dbReference>
<dbReference type="Proteomes" id="UP000257607">
    <property type="component" value="Chromosome"/>
</dbReference>
<dbReference type="PANTHER" id="PTHR32322:SF18">
    <property type="entry name" value="S-ADENOSYLMETHIONINE_S-ADENOSYLHOMOCYSTEINE TRANSPORTER"/>
    <property type="match status" value="1"/>
</dbReference>
<evidence type="ECO:0000256" key="5">
    <source>
        <dbReference type="ARBA" id="ARBA00022989"/>
    </source>
</evidence>
<feature type="domain" description="EamA" evidence="8">
    <location>
        <begin position="7"/>
        <end position="146"/>
    </location>
</feature>
<feature type="transmembrane region" description="Helical" evidence="7">
    <location>
        <begin position="152"/>
        <end position="173"/>
    </location>
</feature>
<sequence>MQQQRGRGIYLAVLGSIFWGIQGPVSQWLFTDTAIKPEWLMGVKMGLSGLFLLGYALIKQPNDVFTVWRQPRDFTRMLLFAVLGLSAVQYFYFLTIQASNAPTTTILQQLGTIMIILISLVIYRRAPSRVELIAVTVALLGTWLLVTKGQLTHLAISHAAFGLSLCLGFSGALNTLIPVKLFQKYPTLVIVGWAMLIGGVVFTFVHPFWVGVPPLNVATISSVLFIALFGTALANLCFLGSLRYITPTTAGLLNTFEPLAATIGTVLFLKTSFNTWEVVGGILVISTVFILSLGQSKSK</sequence>
<evidence type="ECO:0000313" key="10">
    <source>
        <dbReference type="EMBL" id="AXN35538.1"/>
    </source>
</evidence>
<dbReference type="AlphaFoldDB" id="A0A1X7QJQ6"/>
<evidence type="ECO:0000256" key="4">
    <source>
        <dbReference type="ARBA" id="ARBA00022692"/>
    </source>
</evidence>
<organism evidence="10 13">
    <name type="scientific">Latilactobacillus curvatus</name>
    <name type="common">Lactobacillus curvatus</name>
    <dbReference type="NCBI Taxonomy" id="28038"/>
    <lineage>
        <taxon>Bacteria</taxon>
        <taxon>Bacillati</taxon>
        <taxon>Bacillota</taxon>
        <taxon>Bacilli</taxon>
        <taxon>Lactobacillales</taxon>
        <taxon>Lactobacillaceae</taxon>
        <taxon>Latilactobacillus</taxon>
    </lineage>
</organism>
<evidence type="ECO:0000256" key="6">
    <source>
        <dbReference type="ARBA" id="ARBA00023136"/>
    </source>
</evidence>
<evidence type="ECO:0000313" key="11">
    <source>
        <dbReference type="EMBL" id="WDC91778.1"/>
    </source>
</evidence>
<proteinExistence type="inferred from homology"/>
<keyword evidence="3" id="KW-1003">Cell membrane</keyword>
<dbReference type="InterPro" id="IPR000620">
    <property type="entry name" value="EamA_dom"/>
</dbReference>
<reference evidence="10 13" key="2">
    <citation type="submission" date="2018-07" db="EMBL/GenBank/DDBJ databases">
        <title>Lactobacillus curvatus genome sequence.</title>
        <authorList>
            <person name="Prechtl R."/>
        </authorList>
    </citation>
    <scope>NUCLEOTIDE SEQUENCE [LARGE SCALE GENOMIC DNA]</scope>
    <source>
        <strain evidence="10 13">TMW 1.1928</strain>
    </source>
</reference>
<evidence type="ECO:0000313" key="13">
    <source>
        <dbReference type="Proteomes" id="UP000257607"/>
    </source>
</evidence>
<gene>
    <name evidence="9" type="ORF">CG419_03475</name>
    <name evidence="10" type="ORF">DT351_03840</name>
    <name evidence="11" type="ORF">PSR33_06200</name>
</gene>
<reference evidence="11" key="3">
    <citation type="submission" date="2023-02" db="EMBL/GenBank/DDBJ databases">
        <title>Complete genome sequence of Lactobacillus curvatus CACC879 isolated from Pig feces.</title>
        <authorList>
            <person name="Park S."/>
            <person name="Park M.A."/>
            <person name="Kim D.-H."/>
            <person name="Kim Y."/>
        </authorList>
    </citation>
    <scope>NUCLEOTIDE SEQUENCE</scope>
    <source>
        <strain evidence="11">CACC879</strain>
    </source>
</reference>
<keyword evidence="6 7" id="KW-0472">Membrane</keyword>
<feature type="transmembrane region" description="Helical" evidence="7">
    <location>
        <begin position="78"/>
        <end position="94"/>
    </location>
</feature>
<keyword evidence="4 7" id="KW-0812">Transmembrane</keyword>
<feature type="domain" description="EamA" evidence="8">
    <location>
        <begin position="164"/>
        <end position="292"/>
    </location>
</feature>
<protein>
    <submittedName>
        <fullName evidence="11">DMT family transporter</fullName>
    </submittedName>
    <submittedName>
        <fullName evidence="10">EamA family transporter</fullName>
    </submittedName>
</protein>
<keyword evidence="5 7" id="KW-1133">Transmembrane helix</keyword>
<accession>A0A1X7QJQ6</accession>
<dbReference type="GeneID" id="49610770"/>
<dbReference type="SUPFAM" id="SSF103481">
    <property type="entry name" value="Multidrug resistance efflux transporter EmrE"/>
    <property type="match status" value="2"/>
</dbReference>
<evidence type="ECO:0000313" key="12">
    <source>
        <dbReference type="Proteomes" id="UP000199749"/>
    </source>
</evidence>
<feature type="transmembrane region" description="Helical" evidence="7">
    <location>
        <begin position="275"/>
        <end position="294"/>
    </location>
</feature>
<evidence type="ECO:0000259" key="8">
    <source>
        <dbReference type="Pfam" id="PF00892"/>
    </source>
</evidence>
<feature type="transmembrane region" description="Helical" evidence="7">
    <location>
        <begin position="215"/>
        <end position="239"/>
    </location>
</feature>
<dbReference type="RefSeq" id="WP_054644046.1">
    <property type="nucleotide sequence ID" value="NZ_BJOQ01000001.1"/>
</dbReference>
<feature type="transmembrane region" description="Helical" evidence="7">
    <location>
        <begin position="130"/>
        <end position="146"/>
    </location>
</feature>